<evidence type="ECO:0000313" key="1">
    <source>
        <dbReference type="EMBL" id="TBU53761.1"/>
    </source>
</evidence>
<dbReference type="EMBL" id="ML145205">
    <property type="protein sequence ID" value="TBU53761.1"/>
    <property type="molecule type" value="Genomic_DNA"/>
</dbReference>
<proteinExistence type="predicted"/>
<gene>
    <name evidence="1" type="ORF">BD310DRAFT_129789</name>
</gene>
<sequence>MEHLRMWIPAMIEKVRVHRYHAKRSAVPQPPPPRQVLLTNISTISFSLSRARSLSSSDFLSASALSASSSIHPLLQS</sequence>
<accession>A0A4Q9PI96</accession>
<reference evidence="1 2" key="1">
    <citation type="submission" date="2019-01" db="EMBL/GenBank/DDBJ databases">
        <title>Draft genome sequences of three monokaryotic isolates of the white-rot basidiomycete fungus Dichomitus squalens.</title>
        <authorList>
            <consortium name="DOE Joint Genome Institute"/>
            <person name="Lopez S.C."/>
            <person name="Andreopoulos B."/>
            <person name="Pangilinan J."/>
            <person name="Lipzen A."/>
            <person name="Riley R."/>
            <person name="Ahrendt S."/>
            <person name="Ng V."/>
            <person name="Barry K."/>
            <person name="Daum C."/>
            <person name="Grigoriev I.V."/>
            <person name="Hilden K.S."/>
            <person name="Makela M.R."/>
            <person name="de Vries R.P."/>
        </authorList>
    </citation>
    <scope>NUCLEOTIDE SEQUENCE [LARGE SCALE GENOMIC DNA]</scope>
    <source>
        <strain evidence="1 2">CBS 464.89</strain>
    </source>
</reference>
<dbReference type="Proteomes" id="UP000292082">
    <property type="component" value="Unassembled WGS sequence"/>
</dbReference>
<keyword evidence="2" id="KW-1185">Reference proteome</keyword>
<dbReference type="AlphaFoldDB" id="A0A4Q9PI96"/>
<protein>
    <submittedName>
        <fullName evidence="1">Uncharacterized protein</fullName>
    </submittedName>
</protein>
<evidence type="ECO:0000313" key="2">
    <source>
        <dbReference type="Proteomes" id="UP000292082"/>
    </source>
</evidence>
<organism evidence="1 2">
    <name type="scientific">Dichomitus squalens</name>
    <dbReference type="NCBI Taxonomy" id="114155"/>
    <lineage>
        <taxon>Eukaryota</taxon>
        <taxon>Fungi</taxon>
        <taxon>Dikarya</taxon>
        <taxon>Basidiomycota</taxon>
        <taxon>Agaricomycotina</taxon>
        <taxon>Agaricomycetes</taxon>
        <taxon>Polyporales</taxon>
        <taxon>Polyporaceae</taxon>
        <taxon>Dichomitus</taxon>
    </lineage>
</organism>
<name>A0A4Q9PI96_9APHY</name>